<organism evidence="2 3">
    <name type="scientific">Arthrobotrys musiformis</name>
    <dbReference type="NCBI Taxonomy" id="47236"/>
    <lineage>
        <taxon>Eukaryota</taxon>
        <taxon>Fungi</taxon>
        <taxon>Dikarya</taxon>
        <taxon>Ascomycota</taxon>
        <taxon>Pezizomycotina</taxon>
        <taxon>Orbiliomycetes</taxon>
        <taxon>Orbiliales</taxon>
        <taxon>Orbiliaceae</taxon>
        <taxon>Arthrobotrys</taxon>
    </lineage>
</organism>
<feature type="transmembrane region" description="Helical" evidence="1">
    <location>
        <begin position="334"/>
        <end position="353"/>
    </location>
</feature>
<gene>
    <name evidence="2" type="primary">FET4</name>
    <name evidence="2" type="ORF">TWF481_009444</name>
</gene>
<dbReference type="GO" id="GO:0055085">
    <property type="term" value="P:transmembrane transport"/>
    <property type="evidence" value="ECO:0007669"/>
    <property type="project" value="InterPro"/>
</dbReference>
<feature type="transmembrane region" description="Helical" evidence="1">
    <location>
        <begin position="64"/>
        <end position="90"/>
    </location>
</feature>
<evidence type="ECO:0000313" key="3">
    <source>
        <dbReference type="Proteomes" id="UP001370758"/>
    </source>
</evidence>
<dbReference type="AlphaFoldDB" id="A0AAV9W523"/>
<protein>
    <submittedName>
        <fullName evidence="2">Low-affinity Fe(2+) transport protein</fullName>
    </submittedName>
</protein>
<feature type="transmembrane region" description="Helical" evidence="1">
    <location>
        <begin position="452"/>
        <end position="472"/>
    </location>
</feature>
<keyword evidence="1" id="KW-0472">Membrane</keyword>
<feature type="transmembrane region" description="Helical" evidence="1">
    <location>
        <begin position="193"/>
        <end position="213"/>
    </location>
</feature>
<feature type="transmembrane region" description="Helical" evidence="1">
    <location>
        <begin position="225"/>
        <end position="245"/>
    </location>
</feature>
<comment type="caution">
    <text evidence="2">The sequence shown here is derived from an EMBL/GenBank/DDBJ whole genome shotgun (WGS) entry which is preliminary data.</text>
</comment>
<dbReference type="Pfam" id="PF04120">
    <property type="entry name" value="Iron_permease"/>
    <property type="match status" value="3"/>
</dbReference>
<dbReference type="EMBL" id="JAVHJL010000006">
    <property type="protein sequence ID" value="KAK6501609.1"/>
    <property type="molecule type" value="Genomic_DNA"/>
</dbReference>
<proteinExistence type="predicted"/>
<feature type="transmembrane region" description="Helical" evidence="1">
    <location>
        <begin position="298"/>
        <end position="322"/>
    </location>
</feature>
<dbReference type="Proteomes" id="UP001370758">
    <property type="component" value="Unassembled WGS sequence"/>
</dbReference>
<dbReference type="InterPro" id="IPR007251">
    <property type="entry name" value="Iron_permease_Fet4"/>
</dbReference>
<sequence>MGFLGQLFVKPALRCDIEGVAETQNLKNINKIHENEKSTEILVEDVSGYRAKSKTRVVDRWLDAVVRASGSAVAFSIILAMLIAWALIGIRFGTQLVWKAFISDVQAILCYVFDSFLMRQLLNAYEEEQMAAAMMRSRLISHKRMLGKLKNRLAKDDIVRLSGSLDTQPQENFEGSLKPLGLFGRIIIISSRALGHIATVCMYWVCIFIWLGFGHYCGWTNTWQLYINSATSALMVFVFAFLACLRECYSDYTNICMDAIYRVNACLELELRILTDDESANEPVLIPAPKENWLQLCIYYYADVVGTLVGIIILVVVIAVWIAVGPVLKFNNNWWLLIGTYAGLVGLFDSFVLRNIQGRLKHYENVQAEIIEKEEEIVFETIGIDIPVKETVNSSSLSYRISAAVGEISSHLLMVVAGFLLTVGCVVGSSVMRWNETGQLISNIPPSIIETFFMLILITGQIYMDASARVNFKNIYNRRQRLLAFVKAAKGTRPGNALVENSDIDLIH</sequence>
<keyword evidence="1" id="KW-0812">Transmembrane</keyword>
<evidence type="ECO:0000256" key="1">
    <source>
        <dbReference type="SAM" id="Phobius"/>
    </source>
</evidence>
<feature type="transmembrane region" description="Helical" evidence="1">
    <location>
        <begin position="412"/>
        <end position="432"/>
    </location>
</feature>
<evidence type="ECO:0000313" key="2">
    <source>
        <dbReference type="EMBL" id="KAK6501609.1"/>
    </source>
</evidence>
<keyword evidence="1" id="KW-1133">Transmembrane helix</keyword>
<keyword evidence="3" id="KW-1185">Reference proteome</keyword>
<accession>A0AAV9W523</accession>
<name>A0AAV9W523_9PEZI</name>
<reference evidence="2 3" key="1">
    <citation type="submission" date="2023-08" db="EMBL/GenBank/DDBJ databases">
        <authorList>
            <person name="Palmer J.M."/>
        </authorList>
    </citation>
    <scope>NUCLEOTIDE SEQUENCE [LARGE SCALE GENOMIC DNA]</scope>
    <source>
        <strain evidence="2 3">TWF481</strain>
    </source>
</reference>